<gene>
    <name evidence="8" type="ORF">EDD79_100582</name>
</gene>
<organism evidence="8 9">
    <name type="scientific">Serpentinicella alkaliphila</name>
    <dbReference type="NCBI Taxonomy" id="1734049"/>
    <lineage>
        <taxon>Bacteria</taxon>
        <taxon>Bacillati</taxon>
        <taxon>Bacillota</taxon>
        <taxon>Clostridia</taxon>
        <taxon>Peptostreptococcales</taxon>
        <taxon>Natronincolaceae</taxon>
        <taxon>Serpentinicella</taxon>
    </lineage>
</organism>
<keyword evidence="5" id="KW-0560">Oxidoreductase</keyword>
<dbReference type="RefSeq" id="WP_243098165.1">
    <property type="nucleotide sequence ID" value="NZ_CP058648.1"/>
</dbReference>
<dbReference type="EMBL" id="SLYC01000005">
    <property type="protein sequence ID" value="TCQ05265.1"/>
    <property type="molecule type" value="Genomic_DNA"/>
</dbReference>
<dbReference type="InterPro" id="IPR050129">
    <property type="entry name" value="Zn_alcohol_dh"/>
</dbReference>
<evidence type="ECO:0000256" key="1">
    <source>
        <dbReference type="ARBA" id="ARBA00001947"/>
    </source>
</evidence>
<keyword evidence="9" id="KW-1185">Reference proteome</keyword>
<dbReference type="Pfam" id="PF08240">
    <property type="entry name" value="ADH_N"/>
    <property type="match status" value="1"/>
</dbReference>
<evidence type="ECO:0000256" key="2">
    <source>
        <dbReference type="ARBA" id="ARBA00008072"/>
    </source>
</evidence>
<evidence type="ECO:0000256" key="5">
    <source>
        <dbReference type="ARBA" id="ARBA00023002"/>
    </source>
</evidence>
<dbReference type="InterPro" id="IPR036291">
    <property type="entry name" value="NAD(P)-bd_dom_sf"/>
</dbReference>
<feature type="domain" description="Enoyl reductase (ER)" evidence="7">
    <location>
        <begin position="13"/>
        <end position="337"/>
    </location>
</feature>
<comment type="caution">
    <text evidence="8">The sequence shown here is derived from an EMBL/GenBank/DDBJ whole genome shotgun (WGS) entry which is preliminary data.</text>
</comment>
<dbReference type="AlphaFoldDB" id="A0A4R2TUX7"/>
<dbReference type="InterPro" id="IPR013149">
    <property type="entry name" value="ADH-like_C"/>
</dbReference>
<evidence type="ECO:0000256" key="6">
    <source>
        <dbReference type="ARBA" id="ARBA00023027"/>
    </source>
</evidence>
<sequence>MKTMKVVQIKEPGVIELVEKEIPIRKKGQALLKIKYCGICGSDIATYTGNQPFASYPRIPGHEFSAEVIEIEENDLGLLKGMIVTANPYFNCGHCYSCQRGKVNCCELNETMGVQRDGSFAEYITMPIERIYNGNMLSAKTLALIEPFSISYHAINRGDIQKGDKVLIFGAGAIGIFAMISAKLKGAEIYVTDLFEDRLEQAMKMGADGVVNVAKSDVNERVKEITNGHGMDVCIEAAGLPKTFLNCIENVAFGGKVVLIGNGKRETTFNHSILLKKELDIYGSRNSLNDFPPLIDLVARGKVEIDNMVTDVFELEKVIDAFEVLKNNDGTKLKVLVKFD</sequence>
<dbReference type="GO" id="GO:0016491">
    <property type="term" value="F:oxidoreductase activity"/>
    <property type="evidence" value="ECO:0007669"/>
    <property type="project" value="UniProtKB-KW"/>
</dbReference>
<dbReference type="PANTHER" id="PTHR43401:SF2">
    <property type="entry name" value="L-THREONINE 3-DEHYDROGENASE"/>
    <property type="match status" value="1"/>
</dbReference>
<dbReference type="SMART" id="SM00829">
    <property type="entry name" value="PKS_ER"/>
    <property type="match status" value="1"/>
</dbReference>
<keyword evidence="3" id="KW-0479">Metal-binding</keyword>
<protein>
    <submittedName>
        <fullName evidence="8">2-desacetyl-2-hydroxyethyl bacteriochlorophyllide A dehydrogenase</fullName>
    </submittedName>
</protein>
<dbReference type="Gene3D" id="3.90.180.10">
    <property type="entry name" value="Medium-chain alcohol dehydrogenases, catalytic domain"/>
    <property type="match status" value="1"/>
</dbReference>
<comment type="cofactor">
    <cofactor evidence="1">
        <name>Zn(2+)</name>
        <dbReference type="ChEBI" id="CHEBI:29105"/>
    </cofactor>
</comment>
<dbReference type="Gene3D" id="3.40.50.720">
    <property type="entry name" value="NAD(P)-binding Rossmann-like Domain"/>
    <property type="match status" value="1"/>
</dbReference>
<reference evidence="8 9" key="1">
    <citation type="submission" date="2019-03" db="EMBL/GenBank/DDBJ databases">
        <title>Genomic Encyclopedia of Type Strains, Phase IV (KMG-IV): sequencing the most valuable type-strain genomes for metagenomic binning, comparative biology and taxonomic classification.</title>
        <authorList>
            <person name="Goeker M."/>
        </authorList>
    </citation>
    <scope>NUCLEOTIDE SEQUENCE [LARGE SCALE GENOMIC DNA]</scope>
    <source>
        <strain evidence="8 9">DSM 100013</strain>
    </source>
</reference>
<evidence type="ECO:0000256" key="4">
    <source>
        <dbReference type="ARBA" id="ARBA00022833"/>
    </source>
</evidence>
<accession>A0A4R2TUX7</accession>
<proteinExistence type="inferred from homology"/>
<comment type="similarity">
    <text evidence="2">Belongs to the zinc-containing alcohol dehydrogenase family.</text>
</comment>
<keyword evidence="6" id="KW-0520">NAD</keyword>
<evidence type="ECO:0000313" key="9">
    <source>
        <dbReference type="Proteomes" id="UP000295504"/>
    </source>
</evidence>
<name>A0A4R2TUX7_9FIRM</name>
<dbReference type="InterPro" id="IPR011032">
    <property type="entry name" value="GroES-like_sf"/>
</dbReference>
<dbReference type="PANTHER" id="PTHR43401">
    <property type="entry name" value="L-THREONINE 3-DEHYDROGENASE"/>
    <property type="match status" value="1"/>
</dbReference>
<dbReference type="Proteomes" id="UP000295504">
    <property type="component" value="Unassembled WGS sequence"/>
</dbReference>
<dbReference type="Pfam" id="PF00107">
    <property type="entry name" value="ADH_zinc_N"/>
    <property type="match status" value="1"/>
</dbReference>
<dbReference type="CDD" id="cd08261">
    <property type="entry name" value="Zn_ADH7"/>
    <property type="match status" value="1"/>
</dbReference>
<evidence type="ECO:0000313" key="8">
    <source>
        <dbReference type="EMBL" id="TCQ05265.1"/>
    </source>
</evidence>
<dbReference type="InterPro" id="IPR020843">
    <property type="entry name" value="ER"/>
</dbReference>
<keyword evidence="4" id="KW-0862">Zinc</keyword>
<evidence type="ECO:0000256" key="3">
    <source>
        <dbReference type="ARBA" id="ARBA00022723"/>
    </source>
</evidence>
<evidence type="ECO:0000259" key="7">
    <source>
        <dbReference type="SMART" id="SM00829"/>
    </source>
</evidence>
<dbReference type="InterPro" id="IPR013154">
    <property type="entry name" value="ADH-like_N"/>
</dbReference>
<dbReference type="SUPFAM" id="SSF51735">
    <property type="entry name" value="NAD(P)-binding Rossmann-fold domains"/>
    <property type="match status" value="1"/>
</dbReference>
<dbReference type="SUPFAM" id="SSF50129">
    <property type="entry name" value="GroES-like"/>
    <property type="match status" value="1"/>
</dbReference>
<dbReference type="FunFam" id="3.40.50.720:FF:000068">
    <property type="entry name" value="Sorbitol dehydrogenase"/>
    <property type="match status" value="1"/>
</dbReference>
<dbReference type="GO" id="GO:0046872">
    <property type="term" value="F:metal ion binding"/>
    <property type="evidence" value="ECO:0007669"/>
    <property type="project" value="UniProtKB-KW"/>
</dbReference>